<dbReference type="GO" id="GO:0005634">
    <property type="term" value="C:nucleus"/>
    <property type="evidence" value="ECO:0007669"/>
    <property type="project" value="UniProtKB-SubCell"/>
</dbReference>
<dbReference type="Gene3D" id="1.10.10.60">
    <property type="entry name" value="Homeodomain-like"/>
    <property type="match status" value="1"/>
</dbReference>
<sequence length="432" mass="47306">METIEAQWPNVISTSTCFLCDDCPDNLEALHLLQHFKAANGEAIDSAALDPSFAALLSGAGVVLEEPPVNDLLSRLKTYFASNANPSEKELTKISESVSIQVDVVRKWFAKMNSRKQVGQDASNQNGRAKKDSSQAISNIASSLSDSDCDDSSQLNLVIVKSEPEEADPLGFQAKVSLPNHISSLGTTTPSSTQQEKLPKGQTINPPRIGKHINIITAAQMRFLAASTGQSTVRCLSSINTTATRTILLPDIARTYGVSAMVINSTGAKAFALTNNKEKRLGSGSDGVSTAVEKTAPRSVKRMKKQRLEKELHSCDLCSKVFNKVCSLIRHKYEHTGKRPFECNVCKKTFKHQHHLTEHSRLHSGEKPFQCDKCGRRFSHSGSYSQHNKSRMTRCTKIQSDSDPVRGLADCLSADPHAPQFDARTMTHTGLR</sequence>
<dbReference type="AlphaFoldDB" id="A0AAN8AMG4"/>
<keyword evidence="3" id="KW-0479">Metal-binding</keyword>
<feature type="domain" description="C2H2-type" evidence="13">
    <location>
        <begin position="341"/>
        <end position="368"/>
    </location>
</feature>
<dbReference type="InterPro" id="IPR051574">
    <property type="entry name" value="ZnF_E-box_Homeobox"/>
</dbReference>
<dbReference type="SMART" id="SM00355">
    <property type="entry name" value="ZnF_C2H2"/>
    <property type="match status" value="3"/>
</dbReference>
<evidence type="ECO:0000256" key="3">
    <source>
        <dbReference type="ARBA" id="ARBA00022723"/>
    </source>
</evidence>
<dbReference type="Gene3D" id="3.30.160.60">
    <property type="entry name" value="Classic Zinc Finger"/>
    <property type="match status" value="3"/>
</dbReference>
<dbReference type="EMBL" id="JAUZQC010000014">
    <property type="protein sequence ID" value="KAK5860382.1"/>
    <property type="molecule type" value="Genomic_DNA"/>
</dbReference>
<evidence type="ECO:0000256" key="11">
    <source>
        <dbReference type="RuleBase" id="RU000682"/>
    </source>
</evidence>
<dbReference type="PANTHER" id="PTHR24391">
    <property type="entry name" value="HISTONE H4 TRANSCRIPTION FACTOR-RELATED"/>
    <property type="match status" value="1"/>
</dbReference>
<evidence type="ECO:0000256" key="1">
    <source>
        <dbReference type="ARBA" id="ARBA00003263"/>
    </source>
</evidence>
<feature type="compositionally biased region" description="Polar residues" evidence="12">
    <location>
        <begin position="181"/>
        <end position="196"/>
    </location>
</feature>
<evidence type="ECO:0000256" key="7">
    <source>
        <dbReference type="ARBA" id="ARBA00023125"/>
    </source>
</evidence>
<dbReference type="InterPro" id="IPR001356">
    <property type="entry name" value="HD"/>
</dbReference>
<evidence type="ECO:0000256" key="4">
    <source>
        <dbReference type="ARBA" id="ARBA00022737"/>
    </source>
</evidence>
<dbReference type="PANTHER" id="PTHR24391:SF17">
    <property type="entry name" value="ZINC FINGER E-BOX-BINDING HOMEOBOX 1"/>
    <property type="match status" value="1"/>
</dbReference>
<dbReference type="GO" id="GO:0000122">
    <property type="term" value="P:negative regulation of transcription by RNA polymerase II"/>
    <property type="evidence" value="ECO:0007669"/>
    <property type="project" value="UniProtKB-ARBA"/>
</dbReference>
<evidence type="ECO:0000256" key="5">
    <source>
        <dbReference type="ARBA" id="ARBA00022771"/>
    </source>
</evidence>
<keyword evidence="7 11" id="KW-0238">DNA-binding</keyword>
<dbReference type="FunFam" id="3.30.160.60:FF:000744">
    <property type="entry name" value="zinc finger E-box-binding homeobox 1"/>
    <property type="match status" value="1"/>
</dbReference>
<reference evidence="14 15" key="2">
    <citation type="journal article" date="2023" name="Mol. Biol. Evol.">
        <title>Genomics of Secondarily Temperate Adaptation in the Only Non-Antarctic Icefish.</title>
        <authorList>
            <person name="Rivera-Colon A.G."/>
            <person name="Rayamajhi N."/>
            <person name="Minhas B.F."/>
            <person name="Madrigal G."/>
            <person name="Bilyk K.T."/>
            <person name="Yoon V."/>
            <person name="Hune M."/>
            <person name="Gregory S."/>
            <person name="Cheng C.H.C."/>
            <person name="Catchen J.M."/>
        </authorList>
    </citation>
    <scope>NUCLEOTIDE SEQUENCE [LARGE SCALE GENOMIC DNA]</scope>
    <source>
        <strain evidence="14">JMC-PN-2008</strain>
    </source>
</reference>
<dbReference type="InterPro" id="IPR036236">
    <property type="entry name" value="Znf_C2H2_sf"/>
</dbReference>
<comment type="subcellular location">
    <subcellularLocation>
        <location evidence="2 11">Nucleus</location>
    </subcellularLocation>
</comment>
<evidence type="ECO:0000256" key="10">
    <source>
        <dbReference type="PROSITE-ProRule" id="PRU00042"/>
    </source>
</evidence>
<dbReference type="GO" id="GO:0000981">
    <property type="term" value="F:DNA-binding transcription factor activity, RNA polymerase II-specific"/>
    <property type="evidence" value="ECO:0007669"/>
    <property type="project" value="TreeGrafter"/>
</dbReference>
<feature type="region of interest" description="Disordered" evidence="12">
    <location>
        <begin position="181"/>
        <end position="208"/>
    </location>
</feature>
<dbReference type="InterPro" id="IPR009057">
    <property type="entry name" value="Homeodomain-like_sf"/>
</dbReference>
<keyword evidence="9 11" id="KW-0539">Nucleus</keyword>
<evidence type="ECO:0000256" key="9">
    <source>
        <dbReference type="ARBA" id="ARBA00023242"/>
    </source>
</evidence>
<accession>A0AAN8AMG4</accession>
<evidence type="ECO:0000259" key="13">
    <source>
        <dbReference type="PROSITE" id="PS50157"/>
    </source>
</evidence>
<dbReference type="SUPFAM" id="SSF46689">
    <property type="entry name" value="Homeodomain-like"/>
    <property type="match status" value="1"/>
</dbReference>
<name>A0AAN8AMG4_ELEMC</name>
<evidence type="ECO:0000313" key="15">
    <source>
        <dbReference type="Proteomes" id="UP001346869"/>
    </source>
</evidence>
<feature type="region of interest" description="Disordered" evidence="12">
    <location>
        <begin position="282"/>
        <end position="304"/>
    </location>
</feature>
<gene>
    <name evidence="14" type="ORF">PBY51_021863</name>
</gene>
<keyword evidence="6" id="KW-0862">Zinc</keyword>
<evidence type="ECO:0000256" key="8">
    <source>
        <dbReference type="ARBA" id="ARBA00023155"/>
    </source>
</evidence>
<dbReference type="Proteomes" id="UP001346869">
    <property type="component" value="Unassembled WGS sequence"/>
</dbReference>
<keyword evidence="4" id="KW-0677">Repeat</keyword>
<evidence type="ECO:0000256" key="12">
    <source>
        <dbReference type="SAM" id="MobiDB-lite"/>
    </source>
</evidence>
<protein>
    <recommendedName>
        <fullName evidence="13">C2H2-type domain-containing protein</fullName>
    </recommendedName>
</protein>
<comment type="caution">
    <text evidence="14">The sequence shown here is derived from an EMBL/GenBank/DDBJ whole genome shotgun (WGS) entry which is preliminary data.</text>
</comment>
<organism evidence="14 15">
    <name type="scientific">Eleginops maclovinus</name>
    <name type="common">Patagonian blennie</name>
    <name type="synonym">Eleginus maclovinus</name>
    <dbReference type="NCBI Taxonomy" id="56733"/>
    <lineage>
        <taxon>Eukaryota</taxon>
        <taxon>Metazoa</taxon>
        <taxon>Chordata</taxon>
        <taxon>Craniata</taxon>
        <taxon>Vertebrata</taxon>
        <taxon>Euteleostomi</taxon>
        <taxon>Actinopterygii</taxon>
        <taxon>Neopterygii</taxon>
        <taxon>Teleostei</taxon>
        <taxon>Neoteleostei</taxon>
        <taxon>Acanthomorphata</taxon>
        <taxon>Eupercaria</taxon>
        <taxon>Perciformes</taxon>
        <taxon>Notothenioidei</taxon>
        <taxon>Eleginopidae</taxon>
        <taxon>Eleginops</taxon>
    </lineage>
</organism>
<dbReference type="FunFam" id="3.30.160.60:FF:000013">
    <property type="entry name" value="Putative zinc finger E-box-binding homeobox 2"/>
    <property type="match status" value="1"/>
</dbReference>
<evidence type="ECO:0000313" key="14">
    <source>
        <dbReference type="EMBL" id="KAK5860382.1"/>
    </source>
</evidence>
<feature type="region of interest" description="Disordered" evidence="12">
    <location>
        <begin position="115"/>
        <end position="136"/>
    </location>
</feature>
<comment type="function">
    <text evidence="1">Sequence-specific transcription factor which is part of a developmental regulatory system that provides cells with specific positional identities on the anterior-posterior axis.</text>
</comment>
<feature type="compositionally biased region" description="Polar residues" evidence="12">
    <location>
        <begin position="115"/>
        <end position="127"/>
    </location>
</feature>
<keyword evidence="15" id="KW-1185">Reference proteome</keyword>
<keyword evidence="8 11" id="KW-0371">Homeobox</keyword>
<dbReference type="FunFam" id="3.30.160.60:FF:001498">
    <property type="entry name" value="Zinc finger protein 404"/>
    <property type="match status" value="1"/>
</dbReference>
<dbReference type="GO" id="GO:0000978">
    <property type="term" value="F:RNA polymerase II cis-regulatory region sequence-specific DNA binding"/>
    <property type="evidence" value="ECO:0007669"/>
    <property type="project" value="TreeGrafter"/>
</dbReference>
<keyword evidence="5 10" id="KW-0863">Zinc-finger</keyword>
<feature type="domain" description="C2H2-type" evidence="13">
    <location>
        <begin position="369"/>
        <end position="404"/>
    </location>
</feature>
<reference evidence="14 15" key="1">
    <citation type="journal article" date="2023" name="Genes (Basel)">
        <title>Chromosome-Level Genome Assembly and Circadian Gene Repertoire of the Patagonia Blennie Eleginops maclovinus-The Closest Ancestral Proxy of Antarctic Cryonotothenioids.</title>
        <authorList>
            <person name="Cheng C.C."/>
            <person name="Rivera-Colon A.G."/>
            <person name="Minhas B.F."/>
            <person name="Wilson L."/>
            <person name="Rayamajhi N."/>
            <person name="Vargas-Chacoff L."/>
            <person name="Catchen J.M."/>
        </authorList>
    </citation>
    <scope>NUCLEOTIDE SEQUENCE [LARGE SCALE GENOMIC DNA]</scope>
    <source>
        <strain evidence="14">JMC-PN-2008</strain>
    </source>
</reference>
<dbReference type="Pfam" id="PF00046">
    <property type="entry name" value="Homeodomain"/>
    <property type="match status" value="1"/>
</dbReference>
<evidence type="ECO:0000256" key="2">
    <source>
        <dbReference type="ARBA" id="ARBA00004123"/>
    </source>
</evidence>
<dbReference type="GO" id="GO:0008270">
    <property type="term" value="F:zinc ion binding"/>
    <property type="evidence" value="ECO:0007669"/>
    <property type="project" value="UniProtKB-KW"/>
</dbReference>
<dbReference type="InterPro" id="IPR013087">
    <property type="entry name" value="Znf_C2H2_type"/>
</dbReference>
<feature type="region of interest" description="Disordered" evidence="12">
    <location>
        <begin position="380"/>
        <end position="402"/>
    </location>
</feature>
<dbReference type="PROSITE" id="PS00028">
    <property type="entry name" value="ZINC_FINGER_C2H2_1"/>
    <property type="match status" value="2"/>
</dbReference>
<feature type="domain" description="C2H2-type" evidence="13">
    <location>
        <begin position="313"/>
        <end position="340"/>
    </location>
</feature>
<dbReference type="PROSITE" id="PS50157">
    <property type="entry name" value="ZINC_FINGER_C2H2_2"/>
    <property type="match status" value="3"/>
</dbReference>
<evidence type="ECO:0000256" key="6">
    <source>
        <dbReference type="ARBA" id="ARBA00022833"/>
    </source>
</evidence>
<dbReference type="SUPFAM" id="SSF57667">
    <property type="entry name" value="beta-beta-alpha zinc fingers"/>
    <property type="match status" value="2"/>
</dbReference>
<proteinExistence type="predicted"/>